<evidence type="ECO:0000256" key="6">
    <source>
        <dbReference type="ARBA" id="ARBA00023277"/>
    </source>
</evidence>
<keyword evidence="3" id="KW-0313">Glucose metabolism</keyword>
<dbReference type="Gene3D" id="3.40.50.2000">
    <property type="entry name" value="Glycogen Phosphorylase B"/>
    <property type="match status" value="2"/>
</dbReference>
<feature type="domain" description="Glycosyl transferase family 1" evidence="7">
    <location>
        <begin position="552"/>
        <end position="723"/>
    </location>
</feature>
<evidence type="ECO:0000256" key="3">
    <source>
        <dbReference type="ARBA" id="ARBA00022526"/>
    </source>
</evidence>
<dbReference type="InterPro" id="IPR049438">
    <property type="entry name" value="TreT_GT1"/>
</dbReference>
<dbReference type="PANTHER" id="PTHR47779">
    <property type="entry name" value="SYNTHASE (CCG-9), PUTATIVE (AFU_ORTHOLOGUE AFUA_3G12100)-RELATED"/>
    <property type="match status" value="1"/>
</dbReference>
<name>H8ZD78_NEMA1</name>
<keyword evidence="4" id="KW-0328">Glycosyltransferase</keyword>
<dbReference type="InterPro" id="IPR001296">
    <property type="entry name" value="Glyco_trans_1"/>
</dbReference>
<dbReference type="InterPro" id="IPR052078">
    <property type="entry name" value="Trehalose_Metab_GTase"/>
</dbReference>
<comment type="subunit">
    <text evidence="2">Homodimer.</text>
</comment>
<evidence type="ECO:0000256" key="1">
    <source>
        <dbReference type="ARBA" id="ARBA00009481"/>
    </source>
</evidence>
<proteinExistence type="inferred from homology"/>
<evidence type="ECO:0000259" key="7">
    <source>
        <dbReference type="Pfam" id="PF00534"/>
    </source>
</evidence>
<accession>H8ZD78</accession>
<dbReference type="AlphaFoldDB" id="H8ZD78"/>
<gene>
    <name evidence="9" type="ORF">NERG_01549</name>
</gene>
<reference evidence="9" key="1">
    <citation type="submission" date="2011-03" db="EMBL/GenBank/DDBJ databases">
        <title>The Genome Sequence of Nematocida sp1 strain ERTm2.</title>
        <authorList>
            <consortium name="The Broad Institute Genome Sequencing Platform"/>
            <consortium name="The Broad Institute Genome Sequencing Center for Infectious Disease"/>
            <person name="Cuomo C."/>
            <person name="Troemel E."/>
            <person name="Young S.K."/>
            <person name="Zeng Q."/>
            <person name="Gargeya S."/>
            <person name="Fitzgerald M."/>
            <person name="Haas B."/>
            <person name="Abouelleil A."/>
            <person name="Alvarado L."/>
            <person name="Arachchi H.M."/>
            <person name="Berlin A."/>
            <person name="Brown A."/>
            <person name="Chapman S.B."/>
            <person name="Chen Z."/>
            <person name="Dunbar C."/>
            <person name="Freedman E."/>
            <person name="Gearin G."/>
            <person name="Gellesch M."/>
            <person name="Goldberg J."/>
            <person name="Griggs A."/>
            <person name="Gujja S."/>
            <person name="Heilman E.R."/>
            <person name="Heiman D."/>
            <person name="Howarth C."/>
            <person name="Larson L."/>
            <person name="Lui A."/>
            <person name="MacDonald P.J.P."/>
            <person name="Mehta T."/>
            <person name="Montmayeur A."/>
            <person name="Murphy C."/>
            <person name="Neiman D."/>
            <person name="Pearson M."/>
            <person name="Priest M."/>
            <person name="Roberts A."/>
            <person name="Saif S."/>
            <person name="Shea T."/>
            <person name="Shenoy N."/>
            <person name="Sisk P."/>
            <person name="Stolte C."/>
            <person name="Sykes S."/>
            <person name="White J."/>
            <person name="Yandava C."/>
            <person name="Wortman J."/>
            <person name="Nusbaum C."/>
            <person name="Birren B."/>
        </authorList>
    </citation>
    <scope>NUCLEOTIDE SEQUENCE</scope>
    <source>
        <strain evidence="9">ERTm2</strain>
    </source>
</reference>
<dbReference type="STRING" id="944018.H8ZD78"/>
<dbReference type="HOGENOM" id="CLU_011001_2_0_1"/>
<evidence type="ECO:0000256" key="5">
    <source>
        <dbReference type="ARBA" id="ARBA00022679"/>
    </source>
</evidence>
<dbReference type="GO" id="GO:0016757">
    <property type="term" value="F:glycosyltransferase activity"/>
    <property type="evidence" value="ECO:0007669"/>
    <property type="project" value="UniProtKB-KW"/>
</dbReference>
<dbReference type="EMBL" id="JH604636">
    <property type="protein sequence ID" value="EHY65103.1"/>
    <property type="molecule type" value="Genomic_DNA"/>
</dbReference>
<dbReference type="SUPFAM" id="SSF53756">
    <property type="entry name" value="UDP-Glycosyltransferase/glycogen phosphorylase"/>
    <property type="match status" value="1"/>
</dbReference>
<evidence type="ECO:0008006" key="10">
    <source>
        <dbReference type="Google" id="ProtNLM"/>
    </source>
</evidence>
<dbReference type="Proteomes" id="UP000005622">
    <property type="component" value="Unassembled WGS sequence"/>
</dbReference>
<evidence type="ECO:0000259" key="8">
    <source>
        <dbReference type="Pfam" id="PF21269"/>
    </source>
</evidence>
<dbReference type="Pfam" id="PF00534">
    <property type="entry name" value="Glycos_transf_1"/>
    <property type="match status" value="1"/>
</dbReference>
<evidence type="ECO:0000256" key="4">
    <source>
        <dbReference type="ARBA" id="ARBA00022676"/>
    </source>
</evidence>
<dbReference type="GO" id="GO:0006006">
    <property type="term" value="P:glucose metabolic process"/>
    <property type="evidence" value="ECO:0007669"/>
    <property type="project" value="UniProtKB-KW"/>
</dbReference>
<feature type="domain" description="Trehalose synthase N-terminal" evidence="8">
    <location>
        <begin position="318"/>
        <end position="493"/>
    </location>
</feature>
<keyword evidence="6" id="KW-0119">Carbohydrate metabolism</keyword>
<organism evidence="9">
    <name type="scientific">Nematocida ausubeli (strain ATCC PRA-371 / ERTm2)</name>
    <name type="common">Nematode killer fungus</name>
    <dbReference type="NCBI Taxonomy" id="1913371"/>
    <lineage>
        <taxon>Eukaryota</taxon>
        <taxon>Fungi</taxon>
        <taxon>Fungi incertae sedis</taxon>
        <taxon>Microsporidia</taxon>
        <taxon>Nematocida</taxon>
    </lineage>
</organism>
<evidence type="ECO:0000313" key="9">
    <source>
        <dbReference type="EMBL" id="EHY65103.1"/>
    </source>
</evidence>
<sequence length="768" mass="86781">MVYKPIFLGISLGINTKKPSLDLSISINDGLFTLGEKTYSFVIVNSTAEGMRSPMISPQVAPFPEKNDALEMDEIRGLYINIEKQISLPAYFSTVIDKSARSAPKYGLEEEESLDCEVCSADTNEPISEQSIPIRCARFASRSPPIIRAGEDVIECKMPEDYLPIDIFKGEVASGLINILIITLDKWLGEYTRENAVKIVGLGVASNILNLSELGDKLKSILWNKYDILPCFFPSDCASLKSQSEFLARKCASLFPNNNLTVLTIGEHNKVVVDSGYIWYCAVEHYRPSIGEKSYEFMVDLLKESRAMADEKQKITFFSSTAQGGGVALMRHSLVRYLQIINVDVAWHVCTPSTSVFNITKMKVHNVLQNAFDNSIQTKGELEANLQEGEESVWLSEDDKAKIDGWIESNYTQHWKERIQVSTVVVLDDHQVSRLAKVIKKDAPNVLIIYRSHIQIRTDLIGKSTDPNNLTAMDNLWQFLWESLTHADYFVSHPFEETVPKDVPAHKVIFQPAGTNQLDGLNKPLGLLAKTYYQRLFNDICTRNGENTVDFNRKYIVQVARFDPSKGINDLLDAYYGLFCMHKKAFPEKEFDIGLVFCGHGSVDDPEAVVIFHALSKRLESERFQEIRHLITKISLPPVDQLLNVILRNAYVACQLSTAEGFEVKVTESLMKQVPVVVYNVGGLPLQVRDGVNGYIIEKGNIAEVSSRLFQLLTDEKHYKHIKDGINPKDFIGITTPFQALFWLKMSNRSITPKSQRYYKDFAEKYLK</sequence>
<keyword evidence="5" id="KW-0808">Transferase</keyword>
<evidence type="ECO:0000256" key="2">
    <source>
        <dbReference type="ARBA" id="ARBA00011738"/>
    </source>
</evidence>
<dbReference type="Pfam" id="PF21269">
    <property type="entry name" value="TreT_GT1"/>
    <property type="match status" value="1"/>
</dbReference>
<protein>
    <recommendedName>
        <fullName evidence="10">Glycosyl transferase family 1 domain-containing protein</fullName>
    </recommendedName>
</protein>
<dbReference type="PANTHER" id="PTHR47779:SF1">
    <property type="entry name" value="SYNTHASE (CCG-9), PUTATIVE (AFU_ORTHOLOGUE AFUA_3G12100)-RELATED"/>
    <property type="match status" value="1"/>
</dbReference>
<comment type="similarity">
    <text evidence="1">Belongs to the glycosyltransferase group 1 family. Glycosyltransferase 4 subfamily.</text>
</comment>